<dbReference type="Proteomes" id="UP000006272">
    <property type="component" value="Unassembled WGS sequence"/>
</dbReference>
<proteinExistence type="predicted"/>
<dbReference type="EMBL" id="ALAO01000227">
    <property type="protein sequence ID" value="EKO38618.1"/>
    <property type="molecule type" value="Genomic_DNA"/>
</dbReference>
<accession>K6H801</accession>
<dbReference type="PATRIC" id="fig|1206767.3.peg.2617"/>
<evidence type="ECO:0000313" key="2">
    <source>
        <dbReference type="Proteomes" id="UP000006272"/>
    </source>
</evidence>
<dbReference type="AlphaFoldDB" id="K6H801"/>
<protein>
    <submittedName>
        <fullName evidence="1">Uncharacterized protein</fullName>
    </submittedName>
</protein>
<comment type="caution">
    <text evidence="1">The sequence shown here is derived from an EMBL/GenBank/DDBJ whole genome shotgun (WGS) entry which is preliminary data.</text>
</comment>
<reference evidence="1 2" key="1">
    <citation type="submission" date="2012-07" db="EMBL/GenBank/DDBJ databases">
        <title>Draft genome sequence of Desulfovibrio magneticus str. Maddingley MBC34 obtained from a metagenomic sequence of a methanogenic enrichment isolated from coal-seam formation water in Victoria, Australia.</title>
        <authorList>
            <person name="Greenfield P."/>
            <person name="Hendry P."/>
            <person name="Li D."/>
            <person name="Rosewarne C.P."/>
            <person name="Tran-Dinh N."/>
            <person name="Elbourne L.D.H."/>
            <person name="Paulsen I.T."/>
            <person name="Midgley D.J."/>
        </authorList>
    </citation>
    <scope>NUCLEOTIDE SEQUENCE [LARGE SCALE GENOMIC DNA]</scope>
    <source>
        <strain evidence="2">Maddingley MBC34</strain>
    </source>
</reference>
<gene>
    <name evidence="1" type="ORF">B193_2668</name>
</gene>
<name>K6H801_9BACT</name>
<organism evidence="1 2">
    <name type="scientific">Solidesulfovibrio magneticus str. Maddingley MBC34</name>
    <dbReference type="NCBI Taxonomy" id="1206767"/>
    <lineage>
        <taxon>Bacteria</taxon>
        <taxon>Pseudomonadati</taxon>
        <taxon>Thermodesulfobacteriota</taxon>
        <taxon>Desulfovibrionia</taxon>
        <taxon>Desulfovibrionales</taxon>
        <taxon>Desulfovibrionaceae</taxon>
        <taxon>Solidesulfovibrio</taxon>
    </lineage>
</organism>
<sequence>MNTPFIGFRHIAFRHSLGGFGIRSAMAALFPVSRRRCAVATGTAQDPPPAIPRPAS</sequence>
<evidence type="ECO:0000313" key="1">
    <source>
        <dbReference type="EMBL" id="EKO38618.1"/>
    </source>
</evidence>